<proteinExistence type="predicted"/>
<evidence type="ECO:0000259" key="1">
    <source>
        <dbReference type="Pfam" id="PF01592"/>
    </source>
</evidence>
<evidence type="ECO:0000313" key="3">
    <source>
        <dbReference type="Proteomes" id="UP001144372"/>
    </source>
</evidence>
<dbReference type="GO" id="GO:0051536">
    <property type="term" value="F:iron-sulfur cluster binding"/>
    <property type="evidence" value="ECO:0007669"/>
    <property type="project" value="InterPro"/>
</dbReference>
<feature type="domain" description="NIF system FeS cluster assembly NifU N-terminal" evidence="1">
    <location>
        <begin position="42"/>
        <end position="159"/>
    </location>
</feature>
<dbReference type="EMBL" id="BSDR01000001">
    <property type="protein sequence ID" value="GLI35548.1"/>
    <property type="molecule type" value="Genomic_DNA"/>
</dbReference>
<accession>A0A9W6L8C1</accession>
<dbReference type="CDD" id="cd06664">
    <property type="entry name" value="IscU_like"/>
    <property type="match status" value="1"/>
</dbReference>
<dbReference type="GO" id="GO:0016226">
    <property type="term" value="P:iron-sulfur cluster assembly"/>
    <property type="evidence" value="ECO:0007669"/>
    <property type="project" value="InterPro"/>
</dbReference>
<reference evidence="2" key="1">
    <citation type="submission" date="2022-12" db="EMBL/GenBank/DDBJ databases">
        <title>Reference genome sequencing for broad-spectrum identification of bacterial and archaeal isolates by mass spectrometry.</title>
        <authorList>
            <person name="Sekiguchi Y."/>
            <person name="Tourlousse D.M."/>
        </authorList>
    </citation>
    <scope>NUCLEOTIDE SEQUENCE</scope>
    <source>
        <strain evidence="2">ASRB1</strain>
    </source>
</reference>
<gene>
    <name evidence="2" type="ORF">DAMNIGENAA_29810</name>
</gene>
<dbReference type="AlphaFoldDB" id="A0A9W6L8C1"/>
<dbReference type="Gene3D" id="3.90.1010.10">
    <property type="match status" value="1"/>
</dbReference>
<dbReference type="Proteomes" id="UP001144372">
    <property type="component" value="Unassembled WGS sequence"/>
</dbReference>
<evidence type="ECO:0000313" key="2">
    <source>
        <dbReference type="EMBL" id="GLI35548.1"/>
    </source>
</evidence>
<dbReference type="SUPFAM" id="SSF82649">
    <property type="entry name" value="SufE/NifU"/>
    <property type="match status" value="1"/>
</dbReference>
<keyword evidence="3" id="KW-1185">Reference proteome</keyword>
<name>A0A9W6L8C1_9BACT</name>
<organism evidence="2 3">
    <name type="scientific">Desulforhabdus amnigena</name>
    <dbReference type="NCBI Taxonomy" id="40218"/>
    <lineage>
        <taxon>Bacteria</taxon>
        <taxon>Pseudomonadati</taxon>
        <taxon>Thermodesulfobacteriota</taxon>
        <taxon>Syntrophobacteria</taxon>
        <taxon>Syntrophobacterales</taxon>
        <taxon>Syntrophobacteraceae</taxon>
        <taxon>Desulforhabdus</taxon>
    </lineage>
</organism>
<dbReference type="PANTHER" id="PTHR10093">
    <property type="entry name" value="IRON-SULFUR CLUSTER ASSEMBLY ENZYME NIFU HOMOLOG"/>
    <property type="match status" value="1"/>
</dbReference>
<protein>
    <recommendedName>
        <fullName evidence="1">NIF system FeS cluster assembly NifU N-terminal domain-containing protein</fullName>
    </recommendedName>
</protein>
<sequence length="160" mass="17801">MVHKFQTYGKKERMGYPVMQESSDILMGTVREYAEAEKEEVYGEKLFDLNREPTLMGRMENPTSSGIITGHCGETMEIYLRIEGERIEEISFFSDGCASSLACGSVAAELARGKNIDDAAAIEGDTILMVLKGLTEEETHCAYLAAEALHAAIHNWMLRQ</sequence>
<comment type="caution">
    <text evidence="2">The sequence shown here is derived from an EMBL/GenBank/DDBJ whole genome shotgun (WGS) entry which is preliminary data.</text>
</comment>
<dbReference type="Pfam" id="PF01592">
    <property type="entry name" value="NifU_N"/>
    <property type="match status" value="1"/>
</dbReference>
<dbReference type="GO" id="GO:0005506">
    <property type="term" value="F:iron ion binding"/>
    <property type="evidence" value="ECO:0007669"/>
    <property type="project" value="InterPro"/>
</dbReference>
<dbReference type="InterPro" id="IPR002871">
    <property type="entry name" value="NIF_FeS_clus_asmbl_NifU_N"/>
</dbReference>